<dbReference type="InterPro" id="IPR036890">
    <property type="entry name" value="HATPase_C_sf"/>
</dbReference>
<evidence type="ECO:0000256" key="6">
    <source>
        <dbReference type="ARBA" id="ARBA00022692"/>
    </source>
</evidence>
<dbReference type="AlphaFoldDB" id="A0A1E7ZAC5"/>
<dbReference type="InterPro" id="IPR039506">
    <property type="entry name" value="SPOB_a"/>
</dbReference>
<evidence type="ECO:0000256" key="1">
    <source>
        <dbReference type="ARBA" id="ARBA00000085"/>
    </source>
</evidence>
<keyword evidence="8" id="KW-0418">Kinase</keyword>
<evidence type="ECO:0000256" key="9">
    <source>
        <dbReference type="ARBA" id="ARBA00022840"/>
    </source>
</evidence>
<dbReference type="Pfam" id="PF17203">
    <property type="entry name" value="sCache_3_2"/>
    <property type="match status" value="1"/>
</dbReference>
<keyword evidence="5" id="KW-0808">Transferase</keyword>
<dbReference type="Gene3D" id="3.30.565.10">
    <property type="entry name" value="Histidine kinase-like ATPase, C-terminal domain"/>
    <property type="match status" value="1"/>
</dbReference>
<keyword evidence="15" id="KW-1185">Reference proteome</keyword>
<evidence type="ECO:0000256" key="12">
    <source>
        <dbReference type="SAM" id="Phobius"/>
    </source>
</evidence>
<dbReference type="SUPFAM" id="SSF55874">
    <property type="entry name" value="ATPase domain of HSP90 chaperone/DNA topoisomerase II/histidine kinase"/>
    <property type="match status" value="1"/>
</dbReference>
<gene>
    <name evidence="14" type="ORF">BFC18_14005</name>
</gene>
<dbReference type="SMART" id="SM00387">
    <property type="entry name" value="HATPase_c"/>
    <property type="match status" value="1"/>
</dbReference>
<feature type="transmembrane region" description="Helical" evidence="12">
    <location>
        <begin position="152"/>
        <end position="172"/>
    </location>
</feature>
<accession>A0A1E7ZAC5</accession>
<keyword evidence="10 12" id="KW-1133">Transmembrane helix</keyword>
<protein>
    <recommendedName>
        <fullName evidence="3">histidine kinase</fullName>
        <ecNumber evidence="3">2.7.13.3</ecNumber>
    </recommendedName>
</protein>
<comment type="catalytic activity">
    <reaction evidence="1">
        <text>ATP + protein L-histidine = ADP + protein N-phospho-L-histidine.</text>
        <dbReference type="EC" id="2.7.13.3"/>
    </reaction>
</comment>
<keyword evidence="9" id="KW-0067">ATP-binding</keyword>
<keyword evidence="11 12" id="KW-0472">Membrane</keyword>
<dbReference type="InterPro" id="IPR050980">
    <property type="entry name" value="2C_sensor_his_kinase"/>
</dbReference>
<sequence>MSALLVLTLVSKYQVASVIREKTGQQALAIARSLASRPDLTAAVENEYFPPALRKELALLQHGYGASFVVVGNEDKIRLFHPIEQKIGDPMIGGDSDEALLGNYYISQATGSLGPSIRGKAPVRNASGEIIGLVSVGYLDASVDMAVGKRTILIFVIAVAILILSIVAAMWIGRQVRSKLFGLQPEEIGRLYAEQNAIFNTVRTGIIAVSNDGKIQRINQRAKDLLYPADSAEPEMLQEIFSQHAEFLLRDPEPNITGFELFANQQSLVLSRLPMRVDNQTTGILITLRPADEVEHLSRQLARVEAFAELLRVQTHDYSNKLNTLAALLQMGNTDKAMELINAESQGVQAQVQQLLQQVHTPLIAALLFGKYHKARECNVPFEINEDVHLDNYENEQLLECLVSIFGNLIDNAIEAAQRSDKPEKQVTVTLEEMGSNIVFDVEDSGDGIDPANAERIFAPSYSSKSDARHGVGMYLVKTYLEACNGTIEIGESELGGARFSVYIPKPEGQS</sequence>
<evidence type="ECO:0000256" key="10">
    <source>
        <dbReference type="ARBA" id="ARBA00022989"/>
    </source>
</evidence>
<dbReference type="CDD" id="cd16915">
    <property type="entry name" value="HATPase_DpiB-CitA-like"/>
    <property type="match status" value="1"/>
</dbReference>
<dbReference type="InterPro" id="IPR003594">
    <property type="entry name" value="HATPase_dom"/>
</dbReference>
<dbReference type="PRINTS" id="PR00344">
    <property type="entry name" value="BCTRLSENSOR"/>
</dbReference>
<evidence type="ECO:0000256" key="4">
    <source>
        <dbReference type="ARBA" id="ARBA00022475"/>
    </source>
</evidence>
<dbReference type="OrthoDB" id="9792686at2"/>
<comment type="subcellular location">
    <subcellularLocation>
        <location evidence="2">Cell membrane</location>
        <topology evidence="2">Multi-pass membrane protein</topology>
    </subcellularLocation>
</comment>
<evidence type="ECO:0000256" key="3">
    <source>
        <dbReference type="ARBA" id="ARBA00012438"/>
    </source>
</evidence>
<dbReference type="EC" id="2.7.13.3" evidence="3"/>
<evidence type="ECO:0000256" key="5">
    <source>
        <dbReference type="ARBA" id="ARBA00022679"/>
    </source>
</evidence>
<dbReference type="Pfam" id="PF14689">
    <property type="entry name" value="SPOB_a"/>
    <property type="match status" value="1"/>
</dbReference>
<dbReference type="GO" id="GO:0005524">
    <property type="term" value="F:ATP binding"/>
    <property type="evidence" value="ECO:0007669"/>
    <property type="project" value="UniProtKB-KW"/>
</dbReference>
<comment type="caution">
    <text evidence="14">The sequence shown here is derived from an EMBL/GenBank/DDBJ whole genome shotgun (WGS) entry which is preliminary data.</text>
</comment>
<name>A0A1E7ZAC5_9ALTE</name>
<dbReference type="Pfam" id="PF02518">
    <property type="entry name" value="HATPase_c"/>
    <property type="match status" value="1"/>
</dbReference>
<reference evidence="14 15" key="1">
    <citation type="submission" date="2016-08" db="EMBL/GenBank/DDBJ databases">
        <authorList>
            <person name="Seilhamer J.J."/>
        </authorList>
    </citation>
    <scope>NUCLEOTIDE SEQUENCE [LARGE SCALE GENOMIC DNA]</scope>
    <source>
        <strain evidence="14 15">KCTC 42603</strain>
    </source>
</reference>
<dbReference type="GO" id="GO:0004673">
    <property type="term" value="F:protein histidine kinase activity"/>
    <property type="evidence" value="ECO:0007669"/>
    <property type="project" value="UniProtKB-EC"/>
</dbReference>
<dbReference type="Gene3D" id="1.10.287.130">
    <property type="match status" value="1"/>
</dbReference>
<evidence type="ECO:0000259" key="13">
    <source>
        <dbReference type="PROSITE" id="PS50109"/>
    </source>
</evidence>
<keyword evidence="6 12" id="KW-0812">Transmembrane</keyword>
<keyword evidence="7" id="KW-0547">Nucleotide-binding</keyword>
<organism evidence="14 15">
    <name type="scientific">Alteromonas confluentis</name>
    <dbReference type="NCBI Taxonomy" id="1656094"/>
    <lineage>
        <taxon>Bacteria</taxon>
        <taxon>Pseudomonadati</taxon>
        <taxon>Pseudomonadota</taxon>
        <taxon>Gammaproteobacteria</taxon>
        <taxon>Alteromonadales</taxon>
        <taxon>Alteromonadaceae</taxon>
        <taxon>Alteromonas/Salinimonas group</taxon>
        <taxon>Alteromonas</taxon>
    </lineage>
</organism>
<evidence type="ECO:0000256" key="2">
    <source>
        <dbReference type="ARBA" id="ARBA00004651"/>
    </source>
</evidence>
<evidence type="ECO:0000313" key="14">
    <source>
        <dbReference type="EMBL" id="OFC70483.1"/>
    </source>
</evidence>
<dbReference type="Proteomes" id="UP000175691">
    <property type="component" value="Unassembled WGS sequence"/>
</dbReference>
<proteinExistence type="predicted"/>
<evidence type="ECO:0000256" key="8">
    <source>
        <dbReference type="ARBA" id="ARBA00022777"/>
    </source>
</evidence>
<dbReference type="PROSITE" id="PS50109">
    <property type="entry name" value="HIS_KIN"/>
    <property type="match status" value="1"/>
</dbReference>
<keyword evidence="4" id="KW-1003">Cell membrane</keyword>
<evidence type="ECO:0000256" key="7">
    <source>
        <dbReference type="ARBA" id="ARBA00022741"/>
    </source>
</evidence>
<dbReference type="InterPro" id="IPR004358">
    <property type="entry name" value="Sig_transdc_His_kin-like_C"/>
</dbReference>
<dbReference type="STRING" id="1656094.BFC18_14005"/>
<dbReference type="EMBL" id="MDHN01000029">
    <property type="protein sequence ID" value="OFC70483.1"/>
    <property type="molecule type" value="Genomic_DNA"/>
</dbReference>
<dbReference type="InterPro" id="IPR029151">
    <property type="entry name" value="Sensor-like_sf"/>
</dbReference>
<dbReference type="PANTHER" id="PTHR44936:SF10">
    <property type="entry name" value="SENSOR PROTEIN RSTB"/>
    <property type="match status" value="1"/>
</dbReference>
<dbReference type="Gene3D" id="3.30.450.20">
    <property type="entry name" value="PAS domain"/>
    <property type="match status" value="2"/>
</dbReference>
<evidence type="ECO:0000256" key="11">
    <source>
        <dbReference type="ARBA" id="ARBA00023136"/>
    </source>
</evidence>
<dbReference type="InterPro" id="IPR033463">
    <property type="entry name" value="sCache_3"/>
</dbReference>
<feature type="domain" description="Histidine kinase" evidence="13">
    <location>
        <begin position="402"/>
        <end position="508"/>
    </location>
</feature>
<dbReference type="GO" id="GO:0005886">
    <property type="term" value="C:plasma membrane"/>
    <property type="evidence" value="ECO:0007669"/>
    <property type="project" value="UniProtKB-SubCell"/>
</dbReference>
<evidence type="ECO:0000313" key="15">
    <source>
        <dbReference type="Proteomes" id="UP000175691"/>
    </source>
</evidence>
<dbReference type="PANTHER" id="PTHR44936">
    <property type="entry name" value="SENSOR PROTEIN CREC"/>
    <property type="match status" value="1"/>
</dbReference>
<dbReference type="SUPFAM" id="SSF103190">
    <property type="entry name" value="Sensory domain-like"/>
    <property type="match status" value="1"/>
</dbReference>
<dbReference type="InterPro" id="IPR005467">
    <property type="entry name" value="His_kinase_dom"/>
</dbReference>